<gene>
    <name evidence="2" type="ORF">CwatDRAFT_3700</name>
</gene>
<dbReference type="RefSeq" id="WP_007305653.1">
    <property type="nucleotide sequence ID" value="NZ_AADV02000018.1"/>
</dbReference>
<name>Q4C3F6_CROWT</name>
<dbReference type="SUPFAM" id="SSF88697">
    <property type="entry name" value="PUA domain-like"/>
    <property type="match status" value="1"/>
</dbReference>
<dbReference type="KEGG" id="cwa:CwatDRAFT_3700"/>
<evidence type="ECO:0000313" key="2">
    <source>
        <dbReference type="EMBL" id="EAM50697.1"/>
    </source>
</evidence>
<dbReference type="InterPro" id="IPR007374">
    <property type="entry name" value="ASCH_domain"/>
</dbReference>
<dbReference type="SMART" id="SM01022">
    <property type="entry name" value="ASCH"/>
    <property type="match status" value="1"/>
</dbReference>
<sequence>MCKNFLLISIKPEYAQKILDGEKTVELRKTRTRLKPGDIVLVYVSSPQQVIAGFFEVKNIEIFENLPKQKNNFWDKIKNKAHIKEKDFNDYYKRASIGVAIFITKVHKFDNTAKLIKLKQKIKNFTPPQSYRYLKPKEIEILESIVKEKILVT</sequence>
<accession>Q4C3F6</accession>
<dbReference type="InterPro" id="IPR015947">
    <property type="entry name" value="PUA-like_sf"/>
</dbReference>
<dbReference type="Pfam" id="PF04266">
    <property type="entry name" value="ASCH"/>
    <property type="match status" value="1"/>
</dbReference>
<dbReference type="OrthoDB" id="9800495at2"/>
<reference evidence="2" key="2">
    <citation type="submission" date="2005-06" db="EMBL/GenBank/DDBJ databases">
        <title>Sequencing of the draft genome and assembly of Crocosphaera watsonii WH 8501.</title>
        <authorList>
            <consortium name="US DOE Joint Genome Institute (JGI-PGF)"/>
            <person name="Copeland A."/>
            <person name="Lucas S."/>
            <person name="Lapidus A."/>
            <person name="Barry K."/>
            <person name="Detter C."/>
            <person name="Glavina T."/>
            <person name="Hammon N."/>
            <person name="Israni S."/>
            <person name="Pitluck S."/>
            <person name="Richardson P."/>
        </authorList>
    </citation>
    <scope>NUCLEOTIDE SEQUENCE [LARGE SCALE GENOMIC DNA]</scope>
    <source>
        <strain evidence="2">WH 8501</strain>
    </source>
</reference>
<protein>
    <submittedName>
        <fullName evidence="2">Similar to Uncharacterized conserved protein</fullName>
    </submittedName>
</protein>
<feature type="domain" description="ASCH" evidence="1">
    <location>
        <begin position="8"/>
        <end position="107"/>
    </location>
</feature>
<dbReference type="Proteomes" id="UP000003922">
    <property type="component" value="Unassembled WGS sequence"/>
</dbReference>
<dbReference type="Gene3D" id="2.30.130.30">
    <property type="entry name" value="Hypothetical protein"/>
    <property type="match status" value="1"/>
</dbReference>
<reference evidence="2" key="1">
    <citation type="submission" date="2004-02" db="EMBL/GenBank/DDBJ databases">
        <authorList>
            <consortium name="DOE Joint Genome Institute"/>
        </authorList>
    </citation>
    <scope>NUCLEOTIDE SEQUENCE [LARGE SCALE GENOMIC DNA]</scope>
    <source>
        <strain evidence="2">WH 8501</strain>
    </source>
</reference>
<proteinExistence type="predicted"/>
<dbReference type="AlphaFoldDB" id="Q4C3F6"/>
<evidence type="ECO:0000259" key="1">
    <source>
        <dbReference type="SMART" id="SM01022"/>
    </source>
</evidence>
<keyword evidence="3" id="KW-1185">Reference proteome</keyword>
<comment type="caution">
    <text evidence="2">The sequence shown here is derived from an EMBL/GenBank/DDBJ whole genome shotgun (WGS) entry which is preliminary data.</text>
</comment>
<reference evidence="2" key="3">
    <citation type="submission" date="2016-12" db="EMBL/GenBank/DDBJ databases">
        <title>Annotation of the draft genome assembly of Crocosphaera watsonii WH 8501.</title>
        <authorList>
            <consortium name="US DOE Joint Genome Institute (JGI-ORNL)"/>
            <person name="Larimer F."/>
            <person name="Land M."/>
        </authorList>
    </citation>
    <scope>NUCLEOTIDE SEQUENCE</scope>
    <source>
        <strain evidence="2">WH 8501</strain>
    </source>
</reference>
<dbReference type="EMBL" id="AADV02000018">
    <property type="protein sequence ID" value="EAM50697.1"/>
    <property type="molecule type" value="Genomic_DNA"/>
</dbReference>
<organism evidence="2 3">
    <name type="scientific">Crocosphaera watsonii WH 8501</name>
    <dbReference type="NCBI Taxonomy" id="165597"/>
    <lineage>
        <taxon>Bacteria</taxon>
        <taxon>Bacillati</taxon>
        <taxon>Cyanobacteriota</taxon>
        <taxon>Cyanophyceae</taxon>
        <taxon>Oscillatoriophycideae</taxon>
        <taxon>Chroococcales</taxon>
        <taxon>Aphanothecaceae</taxon>
        <taxon>Crocosphaera</taxon>
    </lineage>
</organism>
<evidence type="ECO:0000313" key="3">
    <source>
        <dbReference type="Proteomes" id="UP000003922"/>
    </source>
</evidence>